<reference evidence="3" key="1">
    <citation type="submission" date="2017-09" db="EMBL/GenBank/DDBJ databases">
        <title>Depth-based differentiation of microbial function through sediment-hosted aquifers and enrichment of novel symbionts in the deep terrestrial subsurface.</title>
        <authorList>
            <person name="Probst A.J."/>
            <person name="Ladd B."/>
            <person name="Jarett J.K."/>
            <person name="Geller-Mcgrath D.E."/>
            <person name="Sieber C.M.K."/>
            <person name="Emerson J.B."/>
            <person name="Anantharaman K."/>
            <person name="Thomas B.C."/>
            <person name="Malmstrom R."/>
            <person name="Stieglmeier M."/>
            <person name="Klingl A."/>
            <person name="Woyke T."/>
            <person name="Ryan C.M."/>
            <person name="Banfield J.F."/>
        </authorList>
    </citation>
    <scope>NUCLEOTIDE SEQUENCE [LARGE SCALE GENOMIC DNA]</scope>
</reference>
<evidence type="ECO:0000313" key="2">
    <source>
        <dbReference type="EMBL" id="PJC81195.1"/>
    </source>
</evidence>
<comment type="caution">
    <text evidence="2">The sequence shown here is derived from an EMBL/GenBank/DDBJ whole genome shotgun (WGS) entry which is preliminary data.</text>
</comment>
<evidence type="ECO:0000256" key="1">
    <source>
        <dbReference type="SAM" id="Phobius"/>
    </source>
</evidence>
<dbReference type="Proteomes" id="UP000229370">
    <property type="component" value="Unassembled WGS sequence"/>
</dbReference>
<dbReference type="AlphaFoldDB" id="A0A2M8GKW9"/>
<protein>
    <submittedName>
        <fullName evidence="2">Uncharacterized protein</fullName>
    </submittedName>
</protein>
<keyword evidence="1" id="KW-1133">Transmembrane helix</keyword>
<keyword evidence="1" id="KW-0812">Transmembrane</keyword>
<name>A0A2M8GKW9_9BACT</name>
<accession>A0A2M8GKW9</accession>
<proteinExistence type="predicted"/>
<gene>
    <name evidence="2" type="ORF">CO007_05925</name>
</gene>
<dbReference type="EMBL" id="PFQK01000102">
    <property type="protein sequence ID" value="PJC81195.1"/>
    <property type="molecule type" value="Genomic_DNA"/>
</dbReference>
<keyword evidence="1" id="KW-0472">Membrane</keyword>
<sequence length="133" mass="15172">MKNLLAKKKNKSANLFFRLIAMFLFIGLILTMVQVIKRFEQGKFKTNKITTSQDLISRGKLIINETGEILGDEMKKSQEIIGEQIGDLLQNVASQSVEKANNLFFDKTIGEVVHQFDKLPDKQKQEIKKAICQ</sequence>
<evidence type="ECO:0000313" key="3">
    <source>
        <dbReference type="Proteomes" id="UP000229370"/>
    </source>
</evidence>
<feature type="transmembrane region" description="Helical" evidence="1">
    <location>
        <begin position="15"/>
        <end position="36"/>
    </location>
</feature>
<organism evidence="2 3">
    <name type="scientific">Candidatus Roizmanbacteria bacterium CG_4_8_14_3_um_filter_36_10</name>
    <dbReference type="NCBI Taxonomy" id="1974834"/>
    <lineage>
        <taxon>Bacteria</taxon>
        <taxon>Candidatus Roizmaniibacteriota</taxon>
    </lineage>
</organism>